<dbReference type="Proteomes" id="UP000265691">
    <property type="component" value="Unassembled WGS sequence"/>
</dbReference>
<evidence type="ECO:0000256" key="1">
    <source>
        <dbReference type="ARBA" id="ARBA00022849"/>
    </source>
</evidence>
<dbReference type="InterPro" id="IPR036388">
    <property type="entry name" value="WH-like_DNA-bd_sf"/>
</dbReference>
<name>A0A3A1XYR5_9GAMM</name>
<dbReference type="OrthoDB" id="9793058at2"/>
<keyword evidence="2" id="KW-0805">Transcription regulation</keyword>
<dbReference type="SUPFAM" id="SSF46785">
    <property type="entry name" value="Winged helix' DNA-binding domain"/>
    <property type="match status" value="1"/>
</dbReference>
<dbReference type="Gene3D" id="1.10.10.10">
    <property type="entry name" value="Winged helix-like DNA-binding domain superfamily/Winged helix DNA-binding domain"/>
    <property type="match status" value="1"/>
</dbReference>
<evidence type="ECO:0000313" key="7">
    <source>
        <dbReference type="Proteomes" id="UP000265691"/>
    </source>
</evidence>
<feature type="domain" description="HTH arsR-type" evidence="5">
    <location>
        <begin position="1"/>
        <end position="93"/>
    </location>
</feature>
<dbReference type="EMBL" id="NRHC01000133">
    <property type="protein sequence ID" value="RIY31113.1"/>
    <property type="molecule type" value="Genomic_DNA"/>
</dbReference>
<keyword evidence="3" id="KW-0238">DNA-binding</keyword>
<dbReference type="GO" id="GO:0003677">
    <property type="term" value="F:DNA binding"/>
    <property type="evidence" value="ECO:0007669"/>
    <property type="project" value="UniProtKB-KW"/>
</dbReference>
<dbReference type="Pfam" id="PF01022">
    <property type="entry name" value="HTH_5"/>
    <property type="match status" value="1"/>
</dbReference>
<gene>
    <name evidence="6" type="ORF">CKF54_07590</name>
</gene>
<dbReference type="NCBIfam" id="NF033788">
    <property type="entry name" value="HTH_metalloreg"/>
    <property type="match status" value="1"/>
</dbReference>
<dbReference type="PANTHER" id="PTHR33154:SF18">
    <property type="entry name" value="ARSENICAL RESISTANCE OPERON REPRESSOR"/>
    <property type="match status" value="1"/>
</dbReference>
<dbReference type="InterPro" id="IPR001845">
    <property type="entry name" value="HTH_ArsR_DNA-bd_dom"/>
</dbReference>
<dbReference type="InterPro" id="IPR036390">
    <property type="entry name" value="WH_DNA-bd_sf"/>
</dbReference>
<protein>
    <recommendedName>
        <fullName evidence="5">HTH arsR-type domain-containing protein</fullName>
    </recommendedName>
</protein>
<dbReference type="SMART" id="SM00418">
    <property type="entry name" value="HTH_ARSR"/>
    <property type="match status" value="1"/>
</dbReference>
<dbReference type="AlphaFoldDB" id="A0A3A1XYR5"/>
<evidence type="ECO:0000313" key="6">
    <source>
        <dbReference type="EMBL" id="RIY31113.1"/>
    </source>
</evidence>
<organism evidence="6 7">
    <name type="scientific">Psittacicella hinzii</name>
    <dbReference type="NCBI Taxonomy" id="2028575"/>
    <lineage>
        <taxon>Bacteria</taxon>
        <taxon>Pseudomonadati</taxon>
        <taxon>Pseudomonadota</taxon>
        <taxon>Gammaproteobacteria</taxon>
        <taxon>Pasteurellales</taxon>
        <taxon>Psittacicellaceae</taxon>
        <taxon>Psittacicella</taxon>
    </lineage>
</organism>
<keyword evidence="7" id="KW-1185">Reference proteome</keyword>
<proteinExistence type="predicted"/>
<dbReference type="GO" id="GO:0003700">
    <property type="term" value="F:DNA-binding transcription factor activity"/>
    <property type="evidence" value="ECO:0007669"/>
    <property type="project" value="InterPro"/>
</dbReference>
<accession>A0A3A1XYR5</accession>
<evidence type="ECO:0000256" key="2">
    <source>
        <dbReference type="ARBA" id="ARBA00023015"/>
    </source>
</evidence>
<dbReference type="PRINTS" id="PR00778">
    <property type="entry name" value="HTHARSR"/>
</dbReference>
<dbReference type="InterPro" id="IPR051081">
    <property type="entry name" value="HTH_MetalResp_TranReg"/>
</dbReference>
<dbReference type="PANTHER" id="PTHR33154">
    <property type="entry name" value="TRANSCRIPTIONAL REGULATOR, ARSR FAMILY"/>
    <property type="match status" value="1"/>
</dbReference>
<sequence length="115" mass="13430">MDIAKFSEIASALANENRVKIMSFIAEHGEQCAQGLLEHFHFSQPTMSQHIRVLRQSQLLIMRKEGRWQFFAINTALLNEFNAFIKTRMIDPISLEDLNPAFVNRLKFDYQKKSK</sequence>
<dbReference type="InterPro" id="IPR011991">
    <property type="entry name" value="ArsR-like_HTH"/>
</dbReference>
<reference evidence="6 7" key="1">
    <citation type="submission" date="2017-08" db="EMBL/GenBank/DDBJ databases">
        <title>Reclassification of Bisgaard taxon 37 and 44.</title>
        <authorList>
            <person name="Christensen H."/>
        </authorList>
    </citation>
    <scope>NUCLEOTIDE SEQUENCE [LARGE SCALE GENOMIC DNA]</scope>
    <source>
        <strain evidence="6 7">B96_3</strain>
    </source>
</reference>
<dbReference type="PROSITE" id="PS50987">
    <property type="entry name" value="HTH_ARSR_2"/>
    <property type="match status" value="1"/>
</dbReference>
<comment type="caution">
    <text evidence="6">The sequence shown here is derived from an EMBL/GenBank/DDBJ whole genome shotgun (WGS) entry which is preliminary data.</text>
</comment>
<keyword evidence="1" id="KW-0059">Arsenical resistance</keyword>
<evidence type="ECO:0000256" key="4">
    <source>
        <dbReference type="ARBA" id="ARBA00023163"/>
    </source>
</evidence>
<dbReference type="RefSeq" id="WP_119525753.1">
    <property type="nucleotide sequence ID" value="NZ_NRHC01000133.1"/>
</dbReference>
<evidence type="ECO:0000256" key="3">
    <source>
        <dbReference type="ARBA" id="ARBA00023125"/>
    </source>
</evidence>
<evidence type="ECO:0000259" key="5">
    <source>
        <dbReference type="PROSITE" id="PS50987"/>
    </source>
</evidence>
<dbReference type="GO" id="GO:0046685">
    <property type="term" value="P:response to arsenic-containing substance"/>
    <property type="evidence" value="ECO:0007669"/>
    <property type="project" value="UniProtKB-KW"/>
</dbReference>
<dbReference type="CDD" id="cd00090">
    <property type="entry name" value="HTH_ARSR"/>
    <property type="match status" value="1"/>
</dbReference>
<keyword evidence="4" id="KW-0804">Transcription</keyword>